<keyword evidence="6 9" id="KW-0560">Oxidoreductase</keyword>
<evidence type="ECO:0000256" key="1">
    <source>
        <dbReference type="ARBA" id="ARBA00000428"/>
    </source>
</evidence>
<dbReference type="InterPro" id="IPR023956">
    <property type="entry name" value="ARD_bac"/>
</dbReference>
<dbReference type="GO" id="GO:0016151">
    <property type="term" value="F:nickel cation binding"/>
    <property type="evidence" value="ECO:0007669"/>
    <property type="project" value="UniProtKB-UniRule"/>
</dbReference>
<comment type="pathway">
    <text evidence="9">Amino-acid biosynthesis; L-methionine biosynthesis via salvage pathway; L-methionine from S-methyl-5-thio-alpha-D-ribose 1-phosphate: step 5/6.</text>
</comment>
<evidence type="ECO:0000256" key="2">
    <source>
        <dbReference type="ARBA" id="ARBA00022596"/>
    </source>
</evidence>
<comment type="function">
    <text evidence="9">Catalyzes 2 different reactions between oxygene and the acireductone 1,2-dihydroxy-3-keto-5-methylthiopentene (DHK-MTPene) depending upon the metal bound in the active site. Fe-containing acireductone dioxygenase (Fe-ARD) produces formate and 2-keto-4-methylthiobutyrate (KMTB), the alpha-ketoacid precursor of methionine in the methionine recycle pathway. Ni-containing acireductone dioxygenase (Ni-ARD) produces methylthiopropionate, carbon monoxide and formate, and does not lie on the methionine recycle pathway.</text>
</comment>
<dbReference type="SUPFAM" id="SSF51182">
    <property type="entry name" value="RmlC-like cupins"/>
    <property type="match status" value="1"/>
</dbReference>
<feature type="site" description="May play a role in metal incorporation in vivo" evidence="9">
    <location>
        <position position="97"/>
    </location>
</feature>
<feature type="binding site" evidence="9">
    <location>
        <position position="142"/>
    </location>
    <ligand>
        <name>Ni(2+)</name>
        <dbReference type="ChEBI" id="CHEBI:49786"/>
    </ligand>
</feature>
<dbReference type="GO" id="GO:0010308">
    <property type="term" value="F:acireductone dioxygenase (Ni2+-requiring) activity"/>
    <property type="evidence" value="ECO:0007669"/>
    <property type="project" value="UniProtKB-UniRule"/>
</dbReference>
<dbReference type="AlphaFoldDB" id="A0A1N7LXV5"/>
<comment type="subunit">
    <text evidence="9">Monomer.</text>
</comment>
<comment type="cofactor">
    <cofactor evidence="9">
        <name>Ni(2+)</name>
        <dbReference type="ChEBI" id="CHEBI:49786"/>
    </cofactor>
    <text evidence="9">Binds 1 nickel ion per monomer.</text>
</comment>
<feature type="binding site" evidence="9">
    <location>
        <position position="98"/>
    </location>
    <ligand>
        <name>Ni(2+)</name>
        <dbReference type="ChEBI" id="CHEBI:49786"/>
    </ligand>
</feature>
<feature type="site" description="Important to generate the dianion" evidence="9">
    <location>
        <position position="106"/>
    </location>
</feature>
<dbReference type="GO" id="GO:0019284">
    <property type="term" value="P:L-methionine salvage from S-adenosylmethionine"/>
    <property type="evidence" value="ECO:0007669"/>
    <property type="project" value="InterPro"/>
</dbReference>
<evidence type="ECO:0000313" key="10">
    <source>
        <dbReference type="EMBL" id="SIS78656.1"/>
    </source>
</evidence>
<dbReference type="EMBL" id="FTOA01000003">
    <property type="protein sequence ID" value="SIS78656.1"/>
    <property type="molecule type" value="Genomic_DNA"/>
</dbReference>
<comment type="catalytic activity">
    <reaction evidence="1 9">
        <text>1,2-dihydroxy-5-(methylsulfanyl)pent-1-en-3-one + O2 = 4-methylsulfanyl-2-oxobutanoate + formate + 2 H(+)</text>
        <dbReference type="Rhea" id="RHEA:24504"/>
        <dbReference type="ChEBI" id="CHEBI:15378"/>
        <dbReference type="ChEBI" id="CHEBI:15379"/>
        <dbReference type="ChEBI" id="CHEBI:15740"/>
        <dbReference type="ChEBI" id="CHEBI:16723"/>
        <dbReference type="ChEBI" id="CHEBI:49252"/>
        <dbReference type="EC" id="1.13.11.54"/>
    </reaction>
</comment>
<feature type="binding site" evidence="9">
    <location>
        <position position="142"/>
    </location>
    <ligand>
        <name>Fe(2+)</name>
        <dbReference type="ChEBI" id="CHEBI:29033"/>
    </ligand>
</feature>
<reference evidence="10 11" key="1">
    <citation type="submission" date="2017-01" db="EMBL/GenBank/DDBJ databases">
        <authorList>
            <person name="Mah S.A."/>
            <person name="Swanson W.J."/>
            <person name="Moy G.W."/>
            <person name="Vacquier V.D."/>
        </authorList>
    </citation>
    <scope>NUCLEOTIDE SEQUENCE [LARGE SCALE GENOMIC DNA]</scope>
    <source>
        <strain evidence="10 11">DSM 11589</strain>
    </source>
</reference>
<dbReference type="OrthoDB" id="9795636at2"/>
<dbReference type="GO" id="GO:0005506">
    <property type="term" value="F:iron ion binding"/>
    <property type="evidence" value="ECO:0007669"/>
    <property type="project" value="UniProtKB-UniRule"/>
</dbReference>
<gene>
    <name evidence="9" type="primary">mtnD</name>
    <name evidence="10" type="ORF">SAMN05421779_103621</name>
</gene>
<dbReference type="Gene3D" id="2.60.120.10">
    <property type="entry name" value="Jelly Rolls"/>
    <property type="match status" value="1"/>
</dbReference>
<evidence type="ECO:0000313" key="11">
    <source>
        <dbReference type="Proteomes" id="UP000185678"/>
    </source>
</evidence>
<dbReference type="STRING" id="80876.SAMN05421779_103621"/>
<dbReference type="GO" id="GO:0010309">
    <property type="term" value="F:acireductone dioxygenase [iron(II)-requiring] activity"/>
    <property type="evidence" value="ECO:0007669"/>
    <property type="project" value="UniProtKB-UniRule"/>
</dbReference>
<evidence type="ECO:0000256" key="8">
    <source>
        <dbReference type="ARBA" id="ARBA00023167"/>
    </source>
</evidence>
<feature type="binding site" evidence="9">
    <location>
        <position position="100"/>
    </location>
    <ligand>
        <name>Ni(2+)</name>
        <dbReference type="ChEBI" id="CHEBI:49786"/>
    </ligand>
</feature>
<feature type="binding site" evidence="9">
    <location>
        <position position="98"/>
    </location>
    <ligand>
        <name>Fe(2+)</name>
        <dbReference type="ChEBI" id="CHEBI:29033"/>
    </ligand>
</feature>
<evidence type="ECO:0000256" key="6">
    <source>
        <dbReference type="ARBA" id="ARBA00023002"/>
    </source>
</evidence>
<feature type="site" description="May play a role in transmitting local conformational changes" evidence="9">
    <location>
        <position position="103"/>
    </location>
</feature>
<dbReference type="HAMAP" id="MF_01682">
    <property type="entry name" value="Salvage_MtnD"/>
    <property type="match status" value="1"/>
</dbReference>
<comment type="cofactor">
    <cofactor evidence="9">
        <name>Fe(2+)</name>
        <dbReference type="ChEBI" id="CHEBI:29033"/>
    </cofactor>
    <text evidence="9">Binds 1 Fe(2+) cation per monomer.</text>
</comment>
<keyword evidence="7 9" id="KW-0408">Iron</keyword>
<evidence type="ECO:0000256" key="4">
    <source>
        <dbReference type="ARBA" id="ARBA00022723"/>
    </source>
</evidence>
<dbReference type="UniPathway" id="UPA00904">
    <property type="reaction ID" value="UER00878"/>
</dbReference>
<sequence>MSRLIVYPASADCAATPTLDTADGARMASALAGYGVRFEQHPLPANADSIDPPELLQAMATTIDSLKAQFGYQSCDVVKVTPATPNITKARAGFLAEHIHAEDECRLMIAGGGTFYLHLADEVVQVDVTAGDLISVPAGAMHWFDMGATPTFTALRLFTNPDGWVANFTGDAIALRFNLGDVAAAE</sequence>
<dbReference type="InterPro" id="IPR011051">
    <property type="entry name" value="RmlC_Cupin_sf"/>
</dbReference>
<feature type="binding site" evidence="9">
    <location>
        <position position="104"/>
    </location>
    <ligand>
        <name>Ni(2+)</name>
        <dbReference type="ChEBI" id="CHEBI:49786"/>
    </ligand>
</feature>
<keyword evidence="8 9" id="KW-0486">Methionine biosynthesis</keyword>
<keyword evidence="11" id="KW-1185">Reference proteome</keyword>
<keyword evidence="4 9" id="KW-0479">Metal-binding</keyword>
<name>A0A1N7LXV5_9PROT</name>
<dbReference type="Pfam" id="PF03079">
    <property type="entry name" value="ARD"/>
    <property type="match status" value="1"/>
</dbReference>
<protein>
    <recommendedName>
        <fullName evidence="9">Acireductone dioxygenase</fullName>
    </recommendedName>
    <alternativeName>
        <fullName evidence="9">1,2-dihydroxy-3-keto-5-methylthiopentene dioxygenase</fullName>
        <shortName evidence="9">DHK-MTPene dioxygenase</shortName>
    </alternativeName>
    <alternativeName>
        <fullName evidence="9">Acireductone dioxygenase (Fe(2+)-requiring)</fullName>
        <shortName evidence="9">ARD'</shortName>
        <shortName evidence="9">Fe-ARD</shortName>
        <ecNumber evidence="9">1.13.11.54</ecNumber>
    </alternativeName>
    <alternativeName>
        <fullName evidence="9">Acireductone dioxygenase (Ni(2+)-requiring)</fullName>
        <shortName evidence="9">ARD</shortName>
        <shortName evidence="9">Ni-ARD</shortName>
        <ecNumber evidence="9">1.13.11.53</ecNumber>
    </alternativeName>
</protein>
<evidence type="ECO:0000256" key="5">
    <source>
        <dbReference type="ARBA" id="ARBA00022964"/>
    </source>
</evidence>
<feature type="binding site" evidence="9">
    <location>
        <position position="104"/>
    </location>
    <ligand>
        <name>Fe(2+)</name>
        <dbReference type="ChEBI" id="CHEBI:29033"/>
    </ligand>
</feature>
<dbReference type="CDD" id="cd02232">
    <property type="entry name" value="cupin_ARD"/>
    <property type="match status" value="1"/>
</dbReference>
<organism evidence="10 11">
    <name type="scientific">Insolitispirillum peregrinum</name>
    <dbReference type="NCBI Taxonomy" id="80876"/>
    <lineage>
        <taxon>Bacteria</taxon>
        <taxon>Pseudomonadati</taxon>
        <taxon>Pseudomonadota</taxon>
        <taxon>Alphaproteobacteria</taxon>
        <taxon>Rhodospirillales</taxon>
        <taxon>Novispirillaceae</taxon>
        <taxon>Insolitispirillum</taxon>
    </lineage>
</organism>
<evidence type="ECO:0000256" key="7">
    <source>
        <dbReference type="ARBA" id="ARBA00023004"/>
    </source>
</evidence>
<dbReference type="EC" id="1.13.11.53" evidence="9"/>
<comment type="catalytic activity">
    <reaction evidence="9">
        <text>1,2-dihydroxy-5-(methylsulfanyl)pent-1-en-3-one + O2 = 3-(methylsulfanyl)propanoate + CO + formate + 2 H(+)</text>
        <dbReference type="Rhea" id="RHEA:14161"/>
        <dbReference type="ChEBI" id="CHEBI:15378"/>
        <dbReference type="ChEBI" id="CHEBI:15379"/>
        <dbReference type="ChEBI" id="CHEBI:15740"/>
        <dbReference type="ChEBI" id="CHEBI:17245"/>
        <dbReference type="ChEBI" id="CHEBI:49016"/>
        <dbReference type="ChEBI" id="CHEBI:49252"/>
        <dbReference type="EC" id="1.13.11.53"/>
    </reaction>
</comment>
<feature type="binding site" evidence="9">
    <location>
        <position position="100"/>
    </location>
    <ligand>
        <name>Fe(2+)</name>
        <dbReference type="ChEBI" id="CHEBI:29033"/>
    </ligand>
</feature>
<dbReference type="InterPro" id="IPR004313">
    <property type="entry name" value="ARD"/>
</dbReference>
<keyword evidence="3 9" id="KW-0028">Amino-acid biosynthesis</keyword>
<comment type="similarity">
    <text evidence="9">Belongs to the acireductone dioxygenase (ARD) family.</text>
</comment>
<dbReference type="EC" id="1.13.11.54" evidence="9"/>
<keyword evidence="2 9" id="KW-0533">Nickel</keyword>
<dbReference type="InterPro" id="IPR014710">
    <property type="entry name" value="RmlC-like_jellyroll"/>
</dbReference>
<dbReference type="GO" id="GO:0019509">
    <property type="term" value="P:L-methionine salvage from methylthioadenosine"/>
    <property type="evidence" value="ECO:0007669"/>
    <property type="project" value="UniProtKB-UniRule"/>
</dbReference>
<evidence type="ECO:0000256" key="3">
    <source>
        <dbReference type="ARBA" id="ARBA00022605"/>
    </source>
</evidence>
<dbReference type="PANTHER" id="PTHR23418:SF0">
    <property type="entry name" value="ACIREDUCTONE DIOXYGENASE"/>
    <property type="match status" value="1"/>
</dbReference>
<proteinExistence type="inferred from homology"/>
<keyword evidence="5 9" id="KW-0223">Dioxygenase</keyword>
<accession>A0A1N7LXV5</accession>
<dbReference type="PANTHER" id="PTHR23418">
    <property type="entry name" value="ACIREDUCTONE DIOXYGENASE"/>
    <property type="match status" value="1"/>
</dbReference>
<dbReference type="RefSeq" id="WP_076400365.1">
    <property type="nucleotide sequence ID" value="NZ_FTOA01000003.1"/>
</dbReference>
<evidence type="ECO:0000256" key="9">
    <source>
        <dbReference type="HAMAP-Rule" id="MF_01682"/>
    </source>
</evidence>
<dbReference type="Proteomes" id="UP000185678">
    <property type="component" value="Unassembled WGS sequence"/>
</dbReference>